<feature type="transmembrane region" description="Helical" evidence="6">
    <location>
        <begin position="20"/>
        <end position="40"/>
    </location>
</feature>
<protein>
    <recommendedName>
        <fullName evidence="2">histidine kinase</fullName>
        <ecNumber evidence="2">2.7.13.3</ecNumber>
    </recommendedName>
</protein>
<evidence type="ECO:0000256" key="3">
    <source>
        <dbReference type="ARBA" id="ARBA00022553"/>
    </source>
</evidence>
<comment type="catalytic activity">
    <reaction evidence="1">
        <text>ATP + protein L-histidine = ADP + protein N-phospho-L-histidine.</text>
        <dbReference type="EC" id="2.7.13.3"/>
    </reaction>
</comment>
<dbReference type="GO" id="GO:0005524">
    <property type="term" value="F:ATP binding"/>
    <property type="evidence" value="ECO:0007669"/>
    <property type="project" value="UniProtKB-KW"/>
</dbReference>
<evidence type="ECO:0000256" key="6">
    <source>
        <dbReference type="SAM" id="Phobius"/>
    </source>
</evidence>
<keyword evidence="9" id="KW-0547">Nucleotide-binding</keyword>
<dbReference type="Gene3D" id="3.30.565.10">
    <property type="entry name" value="Histidine kinase-like ATPase, C-terminal domain"/>
    <property type="match status" value="1"/>
</dbReference>
<keyword evidence="6" id="KW-0812">Transmembrane</keyword>
<sequence>MENDSFLIRRMRALSFKGKARVVLAFFCVPLLLFTVISTARYLEESNTLAAEVQGTQSLRPLLLDQLKAADLAGGAEPMTRDEWQRRSMELARMEKAAYRIGDESGLILDTELHTLYLSLITVQVMPRLINASAELKAIQRGVANPQGPAFWVSVVLGQIDSLERYTRTANDTLGFVTLDTAAIQPVRQALLALKNPANQAIGPGQDALVGLQGFLEARVLLVTNTLEIALAKRQRDLLSRNLWLAFLVGFSLLACVVCFYVFYEGTVRDIEQQRKIDSELRHAKVNAERLSQVKSEFLSNMSHEIRTPMNGVLGMLELARGSSDAQEQQHYLATAQNSASALLKILNEILDYSKLEAHHMQLESSAWDLRALLEELKVVYTNRCVQKQLEFALHLDAQVPPCVVGDALRTRQILTNLLENAVKFTEVGHVHLSVRVGKYSKAKDTLVFEVKDTGIGVPLNQQASIFKAFEQADASTTRRFGGTGLGLSICAELARLMQGALTVRSAPGQGSTFCLEVPLQPALKPGGANANLPEALADPAPQKPADEVPVFNRPLLVLLVEDHKVNQILAKTLLGRWGHAVTIAENGQEAVDIFPTKPWDLVLMDLQMPVMGGKEATLLIRQIEPAGRRTPIIALSASALHEDLLDCQSAGMDDHLAKPYSAASLANMLRKHTV</sequence>
<evidence type="ECO:0000313" key="9">
    <source>
        <dbReference type="EMBL" id="WNO06334.1"/>
    </source>
</evidence>
<feature type="transmembrane region" description="Helical" evidence="6">
    <location>
        <begin position="243"/>
        <end position="264"/>
    </location>
</feature>
<dbReference type="SMART" id="SM00387">
    <property type="entry name" value="HATPase_c"/>
    <property type="match status" value="1"/>
</dbReference>
<dbReference type="EC" id="2.7.13.3" evidence="2"/>
<dbReference type="InterPro" id="IPR036097">
    <property type="entry name" value="HisK_dim/P_sf"/>
</dbReference>
<dbReference type="InterPro" id="IPR036890">
    <property type="entry name" value="HATPase_C_sf"/>
</dbReference>
<evidence type="ECO:0000256" key="5">
    <source>
        <dbReference type="PROSITE-ProRule" id="PRU00169"/>
    </source>
</evidence>
<dbReference type="SUPFAM" id="SSF47384">
    <property type="entry name" value="Homodimeric domain of signal transducing histidine kinase"/>
    <property type="match status" value="1"/>
</dbReference>
<dbReference type="RefSeq" id="WP_313869042.1">
    <property type="nucleotide sequence ID" value="NZ_CP132507.1"/>
</dbReference>
<dbReference type="SUPFAM" id="SSF55874">
    <property type="entry name" value="ATPase domain of HSP90 chaperone/DNA topoisomerase II/histidine kinase"/>
    <property type="match status" value="1"/>
</dbReference>
<keyword evidence="9" id="KW-0067">ATP-binding</keyword>
<keyword evidence="4" id="KW-0902">Two-component regulatory system</keyword>
<dbReference type="CDD" id="cd16922">
    <property type="entry name" value="HATPase_EvgS-ArcB-TorS-like"/>
    <property type="match status" value="1"/>
</dbReference>
<dbReference type="SMART" id="SM00448">
    <property type="entry name" value="REC"/>
    <property type="match status" value="1"/>
</dbReference>
<dbReference type="SUPFAM" id="SSF52172">
    <property type="entry name" value="CheY-like"/>
    <property type="match status" value="1"/>
</dbReference>
<dbReference type="InterPro" id="IPR004358">
    <property type="entry name" value="Sig_transdc_His_kin-like_C"/>
</dbReference>
<dbReference type="Pfam" id="PF02518">
    <property type="entry name" value="HATPase_c"/>
    <property type="match status" value="1"/>
</dbReference>
<dbReference type="PANTHER" id="PTHR45339:SF1">
    <property type="entry name" value="HYBRID SIGNAL TRANSDUCTION HISTIDINE KINASE J"/>
    <property type="match status" value="1"/>
</dbReference>
<keyword evidence="3 5" id="KW-0597">Phosphoprotein</keyword>
<dbReference type="PROSITE" id="PS50109">
    <property type="entry name" value="HIS_KIN"/>
    <property type="match status" value="1"/>
</dbReference>
<dbReference type="Gene3D" id="1.10.287.130">
    <property type="match status" value="1"/>
</dbReference>
<dbReference type="InterPro" id="IPR001789">
    <property type="entry name" value="Sig_transdc_resp-reg_receiver"/>
</dbReference>
<reference evidence="9 10" key="1">
    <citation type="submission" date="2023-08" db="EMBL/GenBank/DDBJ databases">
        <title>Rhodoferax potami sp. nov. and Rhodoferax mekongensis sp. nov., isolated from the Mekong River in Thailand.</title>
        <authorList>
            <person name="Kitikhun S."/>
            <person name="Charoenyingcharoen P."/>
            <person name="Siriarchawattana P."/>
            <person name="Likhitrattanapisal S."/>
            <person name="Nilsakha T."/>
            <person name="Chanpet A."/>
            <person name="Rattanawaree P."/>
            <person name="Ingsriswang S."/>
        </authorList>
    </citation>
    <scope>NUCLEOTIDE SEQUENCE [LARGE SCALE GENOMIC DNA]</scope>
    <source>
        <strain evidence="9 10">TBRC 17307</strain>
    </source>
</reference>
<name>A0ABZ0B5H0_9BURK</name>
<dbReference type="Proteomes" id="UP001302257">
    <property type="component" value="Chromosome"/>
</dbReference>
<feature type="domain" description="Response regulatory" evidence="8">
    <location>
        <begin position="557"/>
        <end position="674"/>
    </location>
</feature>
<evidence type="ECO:0000259" key="8">
    <source>
        <dbReference type="PROSITE" id="PS50110"/>
    </source>
</evidence>
<keyword evidence="6" id="KW-0472">Membrane</keyword>
<dbReference type="InterPro" id="IPR003661">
    <property type="entry name" value="HisK_dim/P_dom"/>
</dbReference>
<dbReference type="Pfam" id="PF00512">
    <property type="entry name" value="HisKA"/>
    <property type="match status" value="1"/>
</dbReference>
<dbReference type="CDD" id="cd00082">
    <property type="entry name" value="HisKA"/>
    <property type="match status" value="1"/>
</dbReference>
<dbReference type="Gene3D" id="3.40.50.2300">
    <property type="match status" value="1"/>
</dbReference>
<accession>A0ABZ0B5H0</accession>
<dbReference type="PROSITE" id="PS50110">
    <property type="entry name" value="RESPONSE_REGULATORY"/>
    <property type="match status" value="1"/>
</dbReference>
<feature type="domain" description="Histidine kinase" evidence="7">
    <location>
        <begin position="301"/>
        <end position="522"/>
    </location>
</feature>
<dbReference type="Pfam" id="PF00072">
    <property type="entry name" value="Response_reg"/>
    <property type="match status" value="1"/>
</dbReference>
<dbReference type="InterPro" id="IPR005467">
    <property type="entry name" value="His_kinase_dom"/>
</dbReference>
<proteinExistence type="predicted"/>
<dbReference type="InterPro" id="IPR003594">
    <property type="entry name" value="HATPase_dom"/>
</dbReference>
<organism evidence="9 10">
    <name type="scientific">Rhodoferax mekongensis</name>
    <dbReference type="NCBI Taxonomy" id="3068341"/>
    <lineage>
        <taxon>Bacteria</taxon>
        <taxon>Pseudomonadati</taxon>
        <taxon>Pseudomonadota</taxon>
        <taxon>Betaproteobacteria</taxon>
        <taxon>Burkholderiales</taxon>
        <taxon>Comamonadaceae</taxon>
        <taxon>Rhodoferax</taxon>
    </lineage>
</organism>
<evidence type="ECO:0000256" key="2">
    <source>
        <dbReference type="ARBA" id="ARBA00012438"/>
    </source>
</evidence>
<evidence type="ECO:0000313" key="10">
    <source>
        <dbReference type="Proteomes" id="UP001302257"/>
    </source>
</evidence>
<dbReference type="InterPro" id="IPR011006">
    <property type="entry name" value="CheY-like_superfamily"/>
</dbReference>
<evidence type="ECO:0000256" key="1">
    <source>
        <dbReference type="ARBA" id="ARBA00000085"/>
    </source>
</evidence>
<keyword evidence="10" id="KW-1185">Reference proteome</keyword>
<dbReference type="PRINTS" id="PR00344">
    <property type="entry name" value="BCTRLSENSOR"/>
</dbReference>
<dbReference type="CDD" id="cd17546">
    <property type="entry name" value="REC_hyHK_CKI1_RcsC-like"/>
    <property type="match status" value="1"/>
</dbReference>
<keyword evidence="6" id="KW-1133">Transmembrane helix</keyword>
<feature type="modified residue" description="4-aspartylphosphate" evidence="5">
    <location>
        <position position="606"/>
    </location>
</feature>
<dbReference type="PANTHER" id="PTHR45339">
    <property type="entry name" value="HYBRID SIGNAL TRANSDUCTION HISTIDINE KINASE J"/>
    <property type="match status" value="1"/>
</dbReference>
<gene>
    <name evidence="9" type="ORF">RAN89_07880</name>
</gene>
<dbReference type="EMBL" id="CP132507">
    <property type="protein sequence ID" value="WNO06334.1"/>
    <property type="molecule type" value="Genomic_DNA"/>
</dbReference>
<dbReference type="SMART" id="SM00388">
    <property type="entry name" value="HisKA"/>
    <property type="match status" value="1"/>
</dbReference>
<evidence type="ECO:0000256" key="4">
    <source>
        <dbReference type="ARBA" id="ARBA00023012"/>
    </source>
</evidence>
<evidence type="ECO:0000259" key="7">
    <source>
        <dbReference type="PROSITE" id="PS50109"/>
    </source>
</evidence>